<evidence type="ECO:0000256" key="2">
    <source>
        <dbReference type="ARBA" id="ARBA00023125"/>
    </source>
</evidence>
<evidence type="ECO:0000256" key="1">
    <source>
        <dbReference type="ARBA" id="ARBA00008857"/>
    </source>
</evidence>
<dbReference type="Gene3D" id="1.10.150.130">
    <property type="match status" value="1"/>
</dbReference>
<evidence type="ECO:0000256" key="3">
    <source>
        <dbReference type="ARBA" id="ARBA00023172"/>
    </source>
</evidence>
<dbReference type="EMBL" id="JACJIS010000001">
    <property type="protein sequence ID" value="MBA9073513.1"/>
    <property type="molecule type" value="Genomic_DNA"/>
</dbReference>
<name>A0ABR6DP86_9FLAO</name>
<dbReference type="InterPro" id="IPR050090">
    <property type="entry name" value="Tyrosine_recombinase_XerCD"/>
</dbReference>
<accession>A0ABR6DP86</accession>
<dbReference type="InterPro" id="IPR025269">
    <property type="entry name" value="SAM-like_dom"/>
</dbReference>
<dbReference type="Proteomes" id="UP000555003">
    <property type="component" value="Unassembled WGS sequence"/>
</dbReference>
<keyword evidence="2" id="KW-0238">DNA-binding</keyword>
<organism evidence="5 6">
    <name type="scientific">Flavobacterium gossypii</name>
    <dbReference type="NCBI Taxonomy" id="1646119"/>
    <lineage>
        <taxon>Bacteria</taxon>
        <taxon>Pseudomonadati</taxon>
        <taxon>Bacteroidota</taxon>
        <taxon>Flavobacteriia</taxon>
        <taxon>Flavobacteriales</taxon>
        <taxon>Flavobacteriaceae</taxon>
        <taxon>Flavobacterium</taxon>
    </lineage>
</organism>
<gene>
    <name evidence="5" type="ORF">GGR22_001639</name>
</gene>
<dbReference type="InterPro" id="IPR010998">
    <property type="entry name" value="Integrase_recombinase_N"/>
</dbReference>
<feature type="domain" description="Tyr recombinase" evidence="4">
    <location>
        <begin position="221"/>
        <end position="393"/>
    </location>
</feature>
<dbReference type="Pfam" id="PF17293">
    <property type="entry name" value="Arm-DNA-bind_5"/>
    <property type="match status" value="1"/>
</dbReference>
<dbReference type="Pfam" id="PF00589">
    <property type="entry name" value="Phage_integrase"/>
    <property type="match status" value="1"/>
</dbReference>
<keyword evidence="3" id="KW-0233">DNA recombination</keyword>
<evidence type="ECO:0000313" key="5">
    <source>
        <dbReference type="EMBL" id="MBA9073513.1"/>
    </source>
</evidence>
<comment type="similarity">
    <text evidence="1">Belongs to the 'phage' integrase family.</text>
</comment>
<sequence length="401" mass="47260">MNNNKLSILFLLQKARINKQGKCPIRCRISFLSNRYEFSIGLFINPKHWHSKLQIAKPPNDENTFINTELSLIKNKINQAFLLLQVQENTFTADDIFNQYKGKPAKKNIGIVSYYNDYLNKYRKLIGIEIRQSTWNKFSYILNDLKDFIRAKYQKNEMLLKDLDYHFIVEFEYYLKTVKIQKQVTINKALQRFKKVVKIALIEKLIDSNPFVEHKPKRVITNVVYLSTEELDKLEKHTFSQIRLEQVRDMFIFCCYTGLAYNEMAKLESKHIEIGFDDMKWIKMIRDKTNKTISIPMLPKALSILEKYQDYQNLLPVISNQKFNSYIKEIAEIIGIEKNLSHHTARKTFATTVLLYNDVPMEIVSELLGHSKISTTQEHYAKVVQKKVSEHISNLGRKLEK</sequence>
<dbReference type="CDD" id="cd01185">
    <property type="entry name" value="INTN1_C_like"/>
    <property type="match status" value="1"/>
</dbReference>
<dbReference type="PROSITE" id="PS51898">
    <property type="entry name" value="TYR_RECOMBINASE"/>
    <property type="match status" value="1"/>
</dbReference>
<proteinExistence type="inferred from homology"/>
<evidence type="ECO:0000313" key="6">
    <source>
        <dbReference type="Proteomes" id="UP000555003"/>
    </source>
</evidence>
<keyword evidence="6" id="KW-1185">Reference proteome</keyword>
<dbReference type="Gene3D" id="1.10.443.10">
    <property type="entry name" value="Intergrase catalytic core"/>
    <property type="match status" value="1"/>
</dbReference>
<dbReference type="InterPro" id="IPR013762">
    <property type="entry name" value="Integrase-like_cat_sf"/>
</dbReference>
<dbReference type="InterPro" id="IPR035386">
    <property type="entry name" value="Arm-DNA-bind_5"/>
</dbReference>
<comment type="caution">
    <text evidence="5">The sequence shown here is derived from an EMBL/GenBank/DDBJ whole genome shotgun (WGS) entry which is preliminary data.</text>
</comment>
<dbReference type="InterPro" id="IPR011010">
    <property type="entry name" value="DNA_brk_join_enz"/>
</dbReference>
<dbReference type="RefSeq" id="WP_182493249.1">
    <property type="nucleotide sequence ID" value="NZ_JACJIS010000001.1"/>
</dbReference>
<evidence type="ECO:0000259" key="4">
    <source>
        <dbReference type="PROSITE" id="PS51898"/>
    </source>
</evidence>
<protein>
    <submittedName>
        <fullName evidence="5">Site-specific recombinase XerD</fullName>
    </submittedName>
</protein>
<reference evidence="5 6" key="1">
    <citation type="submission" date="2020-08" db="EMBL/GenBank/DDBJ databases">
        <title>Genomic Encyclopedia of Type Strains, Phase IV (KMG-IV): sequencing the most valuable type-strain genomes for metagenomic binning, comparative biology and taxonomic classification.</title>
        <authorList>
            <person name="Goeker M."/>
        </authorList>
    </citation>
    <scope>NUCLEOTIDE SEQUENCE [LARGE SCALE GENOMIC DNA]</scope>
    <source>
        <strain evidence="5 6">DSM 100397</strain>
    </source>
</reference>
<dbReference type="SUPFAM" id="SSF56349">
    <property type="entry name" value="DNA breaking-rejoining enzymes"/>
    <property type="match status" value="1"/>
</dbReference>
<dbReference type="InterPro" id="IPR002104">
    <property type="entry name" value="Integrase_catalytic"/>
</dbReference>
<dbReference type="PANTHER" id="PTHR30349:SF64">
    <property type="entry name" value="PROPHAGE INTEGRASE INTD-RELATED"/>
    <property type="match status" value="1"/>
</dbReference>
<dbReference type="PANTHER" id="PTHR30349">
    <property type="entry name" value="PHAGE INTEGRASE-RELATED"/>
    <property type="match status" value="1"/>
</dbReference>
<dbReference type="Pfam" id="PF13102">
    <property type="entry name" value="Phage_int_SAM_5"/>
    <property type="match status" value="1"/>
</dbReference>